<feature type="domain" description="Peptidase M24" evidence="14">
    <location>
        <begin position="509"/>
        <end position="740"/>
    </location>
</feature>
<keyword evidence="3 11" id="KW-0031">Aminopeptidase</keyword>
<dbReference type="Pfam" id="PF05236">
    <property type="entry name" value="TAF4"/>
    <property type="match status" value="1"/>
</dbReference>
<comment type="cofactor">
    <cofactor evidence="11">
        <name>Co(2+)</name>
        <dbReference type="ChEBI" id="CHEBI:48828"/>
    </cofactor>
    <cofactor evidence="11">
        <name>Zn(2+)</name>
        <dbReference type="ChEBI" id="CHEBI:29105"/>
    </cofactor>
    <cofactor evidence="11">
        <name>Mn(2+)</name>
        <dbReference type="ChEBI" id="CHEBI:29035"/>
    </cofactor>
    <cofactor evidence="11">
        <name>Fe(2+)</name>
        <dbReference type="ChEBI" id="CHEBI:29033"/>
    </cofactor>
    <text evidence="11">Binds 2 divalent metal cations per subunit. Has a high-affinity and a low affinity metal-binding site. The true nature of the physiological cofactor is under debate. The enzyme is active with cobalt, zinc, manganese or divalent iron ions. Most likely, methionine aminopeptidases function as mononuclear Fe(2+)-metalloproteases under physiological conditions, and the catalytically relevant metal-binding site has been assigned to the histidine-containing high-affinity site.</text>
</comment>
<dbReference type="PROSITE" id="PS00680">
    <property type="entry name" value="MAP_1"/>
    <property type="match status" value="1"/>
</dbReference>
<keyword evidence="9" id="KW-0539">Nucleus</keyword>
<feature type="binding site" evidence="11">
    <location>
        <position position="676"/>
    </location>
    <ligand>
        <name>substrate</name>
    </ligand>
</feature>
<name>A0A1C7M072_GRIFR</name>
<sequence length="749" mass="82091">MKTEQDPPQAPTTTFSAAQWGPPSQIPIDPALQQQSQHPTTAYSHYQYQHYPQASYGHYQQYGPPQPQPQTVQPAQSQSQSQSQTQSQTQSQSQSQSQMTSLSRQPTQASIDTADIATLNDALGSAGVDLRAEEESLQRSYDQYQSYRPYEDRTHKQPATPNFDTRYLGTTMRAIGTQHKIGKIPEDTVNYLALALRARLQDLITAMIAASEHRLDTQFDRPASQYDDGNPMWSIVIRSDVGRQLAALEKVEREEEMRIRRERKERAEAAAAHTAALAAQAGAVSAEGSGYDDEGCAQEDVERGGEPGGGAGHGQVRMDVRCERICGAREAEARGGAPGGRATTPATTTAPAASASASSGWARPYVPTKLSQQKEEDTRRAVTMRDATSTPSSSLFIMSTRRLLSLLATRRHALTIPYRSSAPRHARLVVPCRRLATTHAGSESSAHDFEFGYYDVILPKEPFVWGTSHITPRTVPEHIPRPSYVLASGSSDNPVLRRRKIAPGEDEARLRRAAAFASEVLQYAGSLVQVGVTTEAIDAKVHEMIVARSAYPSPLLYKGYPKSCCTSINNVITHGIPDELSPIRPLQDGDIVNIDITIFLDGFHGDNSRTFLVGDVDTKGRELVQITENALEAGIAACGPGHPFRFIGKAIHELIHGWGFSISPQFTGHGIGEDFHRPPWILHHRNDEPGVMMPGDCFTIEPCIVQGSNPIGWIFPDGWTSSTEDCARSAQVEHMVLITNMGAEVLTRR</sequence>
<feature type="binding site" evidence="11">
    <location>
        <position position="595"/>
    </location>
    <ligand>
        <name>a divalent metal cation</name>
        <dbReference type="ChEBI" id="CHEBI:60240"/>
        <label>1</label>
    </ligand>
</feature>
<evidence type="ECO:0000256" key="1">
    <source>
        <dbReference type="ARBA" id="ARBA00004123"/>
    </source>
</evidence>
<evidence type="ECO:0000256" key="8">
    <source>
        <dbReference type="ARBA" id="ARBA00023163"/>
    </source>
</evidence>
<evidence type="ECO:0000256" key="10">
    <source>
        <dbReference type="ARBA" id="ARBA00025346"/>
    </source>
</evidence>
<dbReference type="Pfam" id="PF00557">
    <property type="entry name" value="Peptidase_M24"/>
    <property type="match status" value="1"/>
</dbReference>
<dbReference type="PANTHER" id="PTHR43330:SF8">
    <property type="entry name" value="METHIONINE AMINOPEPTIDASE 1D, MITOCHONDRIAL"/>
    <property type="match status" value="1"/>
</dbReference>
<dbReference type="Gene3D" id="3.90.230.10">
    <property type="entry name" value="Creatinase/methionine aminopeptidase superfamily"/>
    <property type="match status" value="1"/>
</dbReference>
<evidence type="ECO:0000313" key="17">
    <source>
        <dbReference type="Proteomes" id="UP000092993"/>
    </source>
</evidence>
<dbReference type="OrthoDB" id="3209743at2759"/>
<dbReference type="NCBIfam" id="TIGR00500">
    <property type="entry name" value="met_pdase_I"/>
    <property type="match status" value="1"/>
</dbReference>
<gene>
    <name evidence="16" type="primary">MAP1B</name>
    <name evidence="16" type="ORF">A0H81_09555</name>
</gene>
<dbReference type="InterPro" id="IPR036005">
    <property type="entry name" value="Creatinase/aminopeptidase-like"/>
</dbReference>
<proteinExistence type="inferred from homology"/>
<feature type="binding site" evidence="11">
    <location>
        <position position="701"/>
    </location>
    <ligand>
        <name>a divalent metal cation</name>
        <dbReference type="ChEBI" id="CHEBI:60240"/>
        <label>2</label>
        <note>catalytic</note>
    </ligand>
</feature>
<dbReference type="STRING" id="5627.A0A1C7M072"/>
<keyword evidence="5 11" id="KW-0479">Metal-binding</keyword>
<dbReference type="SUPFAM" id="SSF55920">
    <property type="entry name" value="Creatinase/aminopeptidase"/>
    <property type="match status" value="1"/>
</dbReference>
<feature type="binding site" evidence="11">
    <location>
        <position position="733"/>
    </location>
    <ligand>
        <name>a divalent metal cation</name>
        <dbReference type="ChEBI" id="CHEBI:60240"/>
        <label>2</label>
        <note>catalytic</note>
    </ligand>
</feature>
<evidence type="ECO:0000256" key="9">
    <source>
        <dbReference type="ARBA" id="ARBA00023242"/>
    </source>
</evidence>
<dbReference type="GO" id="GO:0006352">
    <property type="term" value="P:DNA-templated transcription initiation"/>
    <property type="evidence" value="ECO:0007669"/>
    <property type="project" value="InterPro"/>
</dbReference>
<comment type="similarity">
    <text evidence="11">Belongs to the peptidase M24A family. Methionine aminopeptidase type 1 subfamily.</text>
</comment>
<evidence type="ECO:0000259" key="15">
    <source>
        <dbReference type="Pfam" id="PF05236"/>
    </source>
</evidence>
<dbReference type="GO" id="GO:0006508">
    <property type="term" value="P:proteolysis"/>
    <property type="evidence" value="ECO:0007669"/>
    <property type="project" value="UniProtKB-KW"/>
</dbReference>
<dbReference type="InterPro" id="IPR001714">
    <property type="entry name" value="Pept_M24_MAP"/>
</dbReference>
<feature type="region of interest" description="Disordered" evidence="13">
    <location>
        <begin position="1"/>
        <end position="108"/>
    </location>
</feature>
<comment type="subcellular location">
    <subcellularLocation>
        <location evidence="1">Nucleus</location>
    </subcellularLocation>
</comment>
<dbReference type="InterPro" id="IPR002467">
    <property type="entry name" value="Pept_M24A_MAP1"/>
</dbReference>
<evidence type="ECO:0000256" key="4">
    <source>
        <dbReference type="ARBA" id="ARBA00022670"/>
    </source>
</evidence>
<feature type="domain" description="Transcription initiation factor TFIID component TAF4 C-terminal" evidence="15">
    <location>
        <begin position="119"/>
        <end position="272"/>
    </location>
</feature>
<evidence type="ECO:0000256" key="7">
    <source>
        <dbReference type="ARBA" id="ARBA00023015"/>
    </source>
</evidence>
<dbReference type="Proteomes" id="UP000092993">
    <property type="component" value="Unassembled WGS sequence"/>
</dbReference>
<dbReference type="CDD" id="cd08045">
    <property type="entry name" value="HFD_TAF4"/>
    <property type="match status" value="1"/>
</dbReference>
<comment type="function">
    <text evidence="12">Cotranslationally removes the N-terminal methionine from nascent proteins. The N-terminal methionine is often cleaved when the second residue in the primary sequence is small and uncharged (Met-Ala-, Cys, Gly, Pro, Ser, Thr, or Val).</text>
</comment>
<dbReference type="PRINTS" id="PR00599">
    <property type="entry name" value="MAPEPTIDASE"/>
</dbReference>
<feature type="compositionally biased region" description="Low complexity" evidence="13">
    <location>
        <begin position="69"/>
        <end position="105"/>
    </location>
</feature>
<evidence type="ECO:0000313" key="16">
    <source>
        <dbReference type="EMBL" id="OBZ70305.1"/>
    </source>
</evidence>
<feature type="compositionally biased region" description="Polar residues" evidence="13">
    <location>
        <begin position="32"/>
        <end position="52"/>
    </location>
</feature>
<keyword evidence="17" id="KW-1185">Reference proteome</keyword>
<evidence type="ECO:0000256" key="12">
    <source>
        <dbReference type="RuleBase" id="RU003653"/>
    </source>
</evidence>
<keyword evidence="8" id="KW-0804">Transcription</keyword>
<feature type="binding site" evidence="11">
    <location>
        <position position="606"/>
    </location>
    <ligand>
        <name>a divalent metal cation</name>
        <dbReference type="ChEBI" id="CHEBI:60240"/>
        <label>1</label>
    </ligand>
</feature>
<dbReference type="GO" id="GO:0046872">
    <property type="term" value="F:metal ion binding"/>
    <property type="evidence" value="ECO:0007669"/>
    <property type="project" value="UniProtKB-UniRule"/>
</dbReference>
<organism evidence="16 17">
    <name type="scientific">Grifola frondosa</name>
    <name type="common">Maitake</name>
    <name type="synonym">Polyporus frondosus</name>
    <dbReference type="NCBI Taxonomy" id="5627"/>
    <lineage>
        <taxon>Eukaryota</taxon>
        <taxon>Fungi</taxon>
        <taxon>Dikarya</taxon>
        <taxon>Basidiomycota</taxon>
        <taxon>Agaricomycotina</taxon>
        <taxon>Agaricomycetes</taxon>
        <taxon>Polyporales</taxon>
        <taxon>Grifolaceae</taxon>
        <taxon>Grifola</taxon>
    </lineage>
</organism>
<comment type="caution">
    <text evidence="16">The sequence shown here is derived from an EMBL/GenBank/DDBJ whole genome shotgun (WGS) entry which is preliminary data.</text>
</comment>
<accession>A0A1C7M072</accession>
<comment type="function">
    <text evidence="10">Functions as a component of the DNA-binding general transcription factor complex TFIID. Binding of TFIID to a promoter (with or without TATA element) is the initial step in pre-initiation complex (PIC) formation. TFIID plays a key role in the regulation of gene expression by RNA polymerase II through different activities such as transcription activator interaction, core promoter recognition and selectivity, TFIIA and TFIIB interaction, chromatin modification (histone acetylation by TAF1), facilitation of DNA opening and initiation of transcription.</text>
</comment>
<dbReference type="CDD" id="cd01086">
    <property type="entry name" value="MetAP1"/>
    <property type="match status" value="1"/>
</dbReference>
<dbReference type="EC" id="3.4.11.18" evidence="12"/>
<evidence type="ECO:0000259" key="14">
    <source>
        <dbReference type="Pfam" id="PF00557"/>
    </source>
</evidence>
<evidence type="ECO:0000256" key="6">
    <source>
        <dbReference type="ARBA" id="ARBA00022801"/>
    </source>
</evidence>
<dbReference type="GO" id="GO:0070006">
    <property type="term" value="F:metalloaminopeptidase activity"/>
    <property type="evidence" value="ECO:0007669"/>
    <property type="project" value="UniProtKB-UniRule"/>
</dbReference>
<evidence type="ECO:0000256" key="2">
    <source>
        <dbReference type="ARBA" id="ARBA00006178"/>
    </source>
</evidence>
<feature type="compositionally biased region" description="Acidic residues" evidence="13">
    <location>
        <begin position="290"/>
        <end position="299"/>
    </location>
</feature>
<dbReference type="GO" id="GO:0005669">
    <property type="term" value="C:transcription factor TFIID complex"/>
    <property type="evidence" value="ECO:0007669"/>
    <property type="project" value="InterPro"/>
</dbReference>
<dbReference type="InterPro" id="IPR000994">
    <property type="entry name" value="Pept_M24"/>
</dbReference>
<keyword evidence="7" id="KW-0805">Transcription regulation</keyword>
<dbReference type="HAMAP" id="MF_01974">
    <property type="entry name" value="MetAP_1"/>
    <property type="match status" value="1"/>
</dbReference>
<feature type="binding site" evidence="11">
    <location>
        <position position="733"/>
    </location>
    <ligand>
        <name>a divalent metal cation</name>
        <dbReference type="ChEBI" id="CHEBI:60240"/>
        <label>1</label>
    </ligand>
</feature>
<evidence type="ECO:0000256" key="11">
    <source>
        <dbReference type="HAMAP-Rule" id="MF_03174"/>
    </source>
</evidence>
<feature type="region of interest" description="Disordered" evidence="13">
    <location>
        <begin position="287"/>
        <end position="316"/>
    </location>
</feature>
<evidence type="ECO:0000256" key="3">
    <source>
        <dbReference type="ARBA" id="ARBA00022438"/>
    </source>
</evidence>
<dbReference type="InterPro" id="IPR007900">
    <property type="entry name" value="TAF4_C"/>
</dbReference>
<dbReference type="AlphaFoldDB" id="A0A1C7M072"/>
<feature type="region of interest" description="Disordered" evidence="13">
    <location>
        <begin position="331"/>
        <end position="390"/>
    </location>
</feature>
<dbReference type="PANTHER" id="PTHR43330">
    <property type="entry name" value="METHIONINE AMINOPEPTIDASE"/>
    <property type="match status" value="1"/>
</dbReference>
<reference evidence="16 17" key="1">
    <citation type="submission" date="2016-03" db="EMBL/GenBank/DDBJ databases">
        <title>Whole genome sequencing of Grifola frondosa 9006-11.</title>
        <authorList>
            <person name="Min B."/>
            <person name="Park H."/>
            <person name="Kim J.-G."/>
            <person name="Cho H."/>
            <person name="Oh Y.-L."/>
            <person name="Kong W.-S."/>
            <person name="Choi I.-G."/>
        </authorList>
    </citation>
    <scope>NUCLEOTIDE SEQUENCE [LARGE SCALE GENOMIC DNA]</scope>
    <source>
        <strain evidence="16 17">9006-11</strain>
    </source>
</reference>
<comment type="similarity">
    <text evidence="2">Belongs to the TAF4 family.</text>
</comment>
<feature type="compositionally biased region" description="Low complexity" evidence="13">
    <location>
        <begin position="340"/>
        <end position="364"/>
    </location>
</feature>
<evidence type="ECO:0000256" key="5">
    <source>
        <dbReference type="ARBA" id="ARBA00022723"/>
    </source>
</evidence>
<comment type="catalytic activity">
    <reaction evidence="11 12">
        <text>Release of N-terminal amino acids, preferentially methionine, from peptides and arylamides.</text>
        <dbReference type="EC" id="3.4.11.18"/>
    </reaction>
</comment>
<dbReference type="EMBL" id="LUGG01000014">
    <property type="protein sequence ID" value="OBZ70305.1"/>
    <property type="molecule type" value="Genomic_DNA"/>
</dbReference>
<evidence type="ECO:0000256" key="13">
    <source>
        <dbReference type="SAM" id="MobiDB-lite"/>
    </source>
</evidence>
<dbReference type="GO" id="GO:0004239">
    <property type="term" value="F:initiator methionyl aminopeptidase activity"/>
    <property type="evidence" value="ECO:0007669"/>
    <property type="project" value="UniProtKB-UniRule"/>
</dbReference>
<protein>
    <recommendedName>
        <fullName evidence="12">Methionine aminopeptidase</fullName>
        <ecNumber evidence="12">3.4.11.18</ecNumber>
    </recommendedName>
</protein>
<keyword evidence="6 11" id="KW-0378">Hydrolase</keyword>
<keyword evidence="4 11" id="KW-0645">Protease</keyword>
<feature type="binding site" evidence="11">
    <location>
        <position position="669"/>
    </location>
    <ligand>
        <name>a divalent metal cation</name>
        <dbReference type="ChEBI" id="CHEBI:60240"/>
        <label>2</label>
        <note>catalytic</note>
    </ligand>
</feature>
<feature type="binding site" evidence="11">
    <location>
        <position position="606"/>
    </location>
    <ligand>
        <name>a divalent metal cation</name>
        <dbReference type="ChEBI" id="CHEBI:60240"/>
        <label>2</label>
        <note>catalytic</note>
    </ligand>
</feature>
<feature type="binding site" evidence="11">
    <location>
        <position position="574"/>
    </location>
    <ligand>
        <name>substrate</name>
    </ligand>
</feature>